<proteinExistence type="predicted"/>
<evidence type="ECO:0008006" key="3">
    <source>
        <dbReference type="Google" id="ProtNLM"/>
    </source>
</evidence>
<comment type="caution">
    <text evidence="1">The sequence shown here is derived from an EMBL/GenBank/DDBJ whole genome shotgun (WGS) entry which is preliminary data.</text>
</comment>
<dbReference type="Proteomes" id="UP001362999">
    <property type="component" value="Unassembled WGS sequence"/>
</dbReference>
<accession>A0AAW0DG17</accession>
<protein>
    <recommendedName>
        <fullName evidence="3">NmrA-like domain-containing protein</fullName>
    </recommendedName>
</protein>
<evidence type="ECO:0000313" key="2">
    <source>
        <dbReference type="Proteomes" id="UP001362999"/>
    </source>
</evidence>
<sequence>MLDDSPITVNPELVSYDQIADMLTGVFGRKITYRRLNEEELKQEEMLDRDLPEGYAQKMVAIDGYVAGGAEERQFERANVVGKSEIRDFLEANKDVWQKVD</sequence>
<evidence type="ECO:0000313" key="1">
    <source>
        <dbReference type="EMBL" id="KAK7050475.1"/>
    </source>
</evidence>
<organism evidence="1 2">
    <name type="scientific">Favolaschia claudopus</name>
    <dbReference type="NCBI Taxonomy" id="2862362"/>
    <lineage>
        <taxon>Eukaryota</taxon>
        <taxon>Fungi</taxon>
        <taxon>Dikarya</taxon>
        <taxon>Basidiomycota</taxon>
        <taxon>Agaricomycotina</taxon>
        <taxon>Agaricomycetes</taxon>
        <taxon>Agaricomycetidae</taxon>
        <taxon>Agaricales</taxon>
        <taxon>Marasmiineae</taxon>
        <taxon>Mycenaceae</taxon>
        <taxon>Favolaschia</taxon>
    </lineage>
</organism>
<gene>
    <name evidence="1" type="ORF">R3P38DRAFT_3173880</name>
</gene>
<dbReference type="EMBL" id="JAWWNJ010000008">
    <property type="protein sequence ID" value="KAK7050475.1"/>
    <property type="molecule type" value="Genomic_DNA"/>
</dbReference>
<keyword evidence="2" id="KW-1185">Reference proteome</keyword>
<reference evidence="1 2" key="1">
    <citation type="journal article" date="2024" name="J Genomics">
        <title>Draft genome sequencing and assembly of Favolaschia claudopus CIRM-BRFM 2984 isolated from oak limbs.</title>
        <authorList>
            <person name="Navarro D."/>
            <person name="Drula E."/>
            <person name="Chaduli D."/>
            <person name="Cazenave R."/>
            <person name="Ahrendt S."/>
            <person name="Wang J."/>
            <person name="Lipzen A."/>
            <person name="Daum C."/>
            <person name="Barry K."/>
            <person name="Grigoriev I.V."/>
            <person name="Favel A."/>
            <person name="Rosso M.N."/>
            <person name="Martin F."/>
        </authorList>
    </citation>
    <scope>NUCLEOTIDE SEQUENCE [LARGE SCALE GENOMIC DNA]</scope>
    <source>
        <strain evidence="1 2">CIRM-BRFM 2984</strain>
    </source>
</reference>
<name>A0AAW0DG17_9AGAR</name>
<dbReference type="Gene3D" id="3.90.25.10">
    <property type="entry name" value="UDP-galactose 4-epimerase, domain 1"/>
    <property type="match status" value="1"/>
</dbReference>
<dbReference type="AlphaFoldDB" id="A0AAW0DG17"/>